<dbReference type="AlphaFoldDB" id="A0A183HSH0"/>
<dbReference type="EMBL" id="UZAJ01013902">
    <property type="protein sequence ID" value="VDO68436.1"/>
    <property type="molecule type" value="Genomic_DNA"/>
</dbReference>
<reference evidence="1 2" key="2">
    <citation type="submission" date="2018-11" db="EMBL/GenBank/DDBJ databases">
        <authorList>
            <consortium name="Pathogen Informatics"/>
        </authorList>
    </citation>
    <scope>NUCLEOTIDE SEQUENCE [LARGE SCALE GENOMIC DNA]</scope>
</reference>
<evidence type="ECO:0000313" key="1">
    <source>
        <dbReference type="EMBL" id="VDO68436.1"/>
    </source>
</evidence>
<reference evidence="3" key="1">
    <citation type="submission" date="2016-06" db="UniProtKB">
        <authorList>
            <consortium name="WormBaseParasite"/>
        </authorList>
    </citation>
    <scope>IDENTIFICATION</scope>
</reference>
<dbReference type="WBParaSite" id="OFLC_0001043101-mRNA-1">
    <property type="protein sequence ID" value="OFLC_0001043101-mRNA-1"/>
    <property type="gene ID" value="OFLC_0001043101"/>
</dbReference>
<proteinExistence type="predicted"/>
<gene>
    <name evidence="1" type="ORF">OFLC_LOCUS10436</name>
</gene>
<name>A0A183HSH0_9BILA</name>
<evidence type="ECO:0000313" key="3">
    <source>
        <dbReference type="WBParaSite" id="OFLC_0001043101-mRNA-1"/>
    </source>
</evidence>
<sequence>INEAKENVIASLAAGCGEVPLLAFILIEQVNSLRDYLLKLCMQSTIDTNDIHRLLRLAIKLNVPSIISSTDLTTLCTNMDINDLFEEALLSDNRLIVLAAILKQNIPIKISLHLLTKLMRHASDQVINFRNNPNFDRTMPEFSPKKF</sequence>
<dbReference type="Proteomes" id="UP000267606">
    <property type="component" value="Unassembled WGS sequence"/>
</dbReference>
<protein>
    <submittedName>
        <fullName evidence="3">HA2 domain-containing protein</fullName>
    </submittedName>
</protein>
<dbReference type="STRING" id="387005.A0A183HSH0"/>
<keyword evidence="2" id="KW-1185">Reference proteome</keyword>
<accession>A0A183HSH0</accession>
<organism evidence="3">
    <name type="scientific">Onchocerca flexuosa</name>
    <dbReference type="NCBI Taxonomy" id="387005"/>
    <lineage>
        <taxon>Eukaryota</taxon>
        <taxon>Metazoa</taxon>
        <taxon>Ecdysozoa</taxon>
        <taxon>Nematoda</taxon>
        <taxon>Chromadorea</taxon>
        <taxon>Rhabditida</taxon>
        <taxon>Spirurina</taxon>
        <taxon>Spiruromorpha</taxon>
        <taxon>Filarioidea</taxon>
        <taxon>Onchocercidae</taxon>
        <taxon>Onchocerca</taxon>
    </lineage>
</organism>
<evidence type="ECO:0000313" key="2">
    <source>
        <dbReference type="Proteomes" id="UP000267606"/>
    </source>
</evidence>